<dbReference type="PANTHER" id="PTHR47966:SF66">
    <property type="entry name" value="PEPSINOGEN C"/>
    <property type="match status" value="1"/>
</dbReference>
<dbReference type="GO" id="GO:0006508">
    <property type="term" value="P:proteolysis"/>
    <property type="evidence" value="ECO:0007669"/>
    <property type="project" value="UniProtKB-KW"/>
</dbReference>
<evidence type="ECO:0000256" key="5">
    <source>
        <dbReference type="RuleBase" id="RU000454"/>
    </source>
</evidence>
<feature type="signal peptide" evidence="6">
    <location>
        <begin position="1"/>
        <end position="16"/>
    </location>
</feature>
<dbReference type="PANTHER" id="PTHR47966">
    <property type="entry name" value="BETA-SITE APP-CLEAVING ENZYME, ISOFORM A-RELATED"/>
    <property type="match status" value="1"/>
</dbReference>
<comment type="caution">
    <text evidence="8">The sequence shown here is derived from an EMBL/GenBank/DDBJ whole genome shotgun (WGS) entry which is preliminary data.</text>
</comment>
<dbReference type="PRINTS" id="PR00792">
    <property type="entry name" value="PEPSIN"/>
</dbReference>
<keyword evidence="5" id="KW-0064">Aspartyl protease</keyword>
<keyword evidence="5" id="KW-0378">Hydrolase</keyword>
<dbReference type="InterPro" id="IPR033121">
    <property type="entry name" value="PEPTIDASE_A1"/>
</dbReference>
<evidence type="ECO:0000256" key="2">
    <source>
        <dbReference type="ARBA" id="ARBA00023157"/>
    </source>
</evidence>
<feature type="active site" evidence="3">
    <location>
        <position position="275"/>
    </location>
</feature>
<gene>
    <name evidence="8" type="ORF">chiPu_0009300</name>
</gene>
<dbReference type="Gene3D" id="6.10.140.60">
    <property type="match status" value="1"/>
</dbReference>
<reference evidence="8 9" key="1">
    <citation type="journal article" date="2018" name="Nat. Ecol. Evol.">
        <title>Shark genomes provide insights into elasmobranch evolution and the origin of vertebrates.</title>
        <authorList>
            <person name="Hara Y"/>
            <person name="Yamaguchi K"/>
            <person name="Onimaru K"/>
            <person name="Kadota M"/>
            <person name="Koyanagi M"/>
            <person name="Keeley SD"/>
            <person name="Tatsumi K"/>
            <person name="Tanaka K"/>
            <person name="Motone F"/>
            <person name="Kageyama Y"/>
            <person name="Nozu R"/>
            <person name="Adachi N"/>
            <person name="Nishimura O"/>
            <person name="Nakagawa R"/>
            <person name="Tanegashima C"/>
            <person name="Kiyatake I"/>
            <person name="Matsumoto R"/>
            <person name="Murakumo K"/>
            <person name="Nishida K"/>
            <person name="Terakita A"/>
            <person name="Kuratani S"/>
            <person name="Sato K"/>
            <person name="Hyodo S Kuraku.S."/>
        </authorList>
    </citation>
    <scope>NUCLEOTIDE SEQUENCE [LARGE SCALE GENOMIC DNA]</scope>
</reference>
<feature type="disulfide bond" evidence="4">
    <location>
        <begin position="266"/>
        <end position="270"/>
    </location>
</feature>
<evidence type="ECO:0000256" key="4">
    <source>
        <dbReference type="PIRSR" id="PIRSR601461-2"/>
    </source>
</evidence>
<dbReference type="AlphaFoldDB" id="A0A401SKC9"/>
<name>A0A401SKC9_CHIPU</name>
<dbReference type="OMA" id="NCNDVAN"/>
<keyword evidence="2 4" id="KW-1015">Disulfide bond</keyword>
<dbReference type="InterPro" id="IPR012848">
    <property type="entry name" value="Aspartic_peptidase_N"/>
</dbReference>
<accession>A0A401SKC9</accession>
<dbReference type="PROSITE" id="PS51767">
    <property type="entry name" value="PEPTIDASE_A1"/>
    <property type="match status" value="1"/>
</dbReference>
<dbReference type="Pfam" id="PF07966">
    <property type="entry name" value="A1_Propeptide"/>
    <property type="match status" value="1"/>
</dbReference>
<keyword evidence="9" id="KW-1185">Reference proteome</keyword>
<dbReference type="Gene3D" id="2.40.70.10">
    <property type="entry name" value="Acid Proteases"/>
    <property type="match status" value="2"/>
</dbReference>
<evidence type="ECO:0000256" key="3">
    <source>
        <dbReference type="PIRSR" id="PIRSR601461-1"/>
    </source>
</evidence>
<dbReference type="FunFam" id="2.40.70.10:FF:000004">
    <property type="entry name" value="Pepsin A"/>
    <property type="match status" value="1"/>
</dbReference>
<dbReference type="FunFam" id="2.40.70.10:FF:000006">
    <property type="entry name" value="Cathepsin E"/>
    <property type="match status" value="1"/>
</dbReference>
<evidence type="ECO:0000313" key="8">
    <source>
        <dbReference type="EMBL" id="GCC30846.1"/>
    </source>
</evidence>
<dbReference type="GO" id="GO:0004190">
    <property type="term" value="F:aspartic-type endopeptidase activity"/>
    <property type="evidence" value="ECO:0007669"/>
    <property type="project" value="UniProtKB-KW"/>
</dbReference>
<organism evidence="8 9">
    <name type="scientific">Chiloscyllium punctatum</name>
    <name type="common">Brownbanded bambooshark</name>
    <name type="synonym">Hemiscyllium punctatum</name>
    <dbReference type="NCBI Taxonomy" id="137246"/>
    <lineage>
        <taxon>Eukaryota</taxon>
        <taxon>Metazoa</taxon>
        <taxon>Chordata</taxon>
        <taxon>Craniata</taxon>
        <taxon>Vertebrata</taxon>
        <taxon>Chondrichthyes</taxon>
        <taxon>Elasmobranchii</taxon>
        <taxon>Galeomorphii</taxon>
        <taxon>Galeoidea</taxon>
        <taxon>Orectolobiformes</taxon>
        <taxon>Hemiscylliidae</taxon>
        <taxon>Chiloscyllium</taxon>
    </lineage>
</organism>
<keyword evidence="6" id="KW-0732">Signal</keyword>
<dbReference type="PROSITE" id="PS00141">
    <property type="entry name" value="ASP_PROTEASE"/>
    <property type="match status" value="2"/>
</dbReference>
<comment type="similarity">
    <text evidence="1 5">Belongs to the peptidase A1 family.</text>
</comment>
<proteinExistence type="inferred from homology"/>
<dbReference type="STRING" id="137246.A0A401SKC9"/>
<evidence type="ECO:0000313" key="9">
    <source>
        <dbReference type="Proteomes" id="UP000287033"/>
    </source>
</evidence>
<feature type="domain" description="Peptidase A1" evidence="7">
    <location>
        <begin position="72"/>
        <end position="385"/>
    </location>
</feature>
<evidence type="ECO:0000256" key="6">
    <source>
        <dbReference type="SAM" id="SignalP"/>
    </source>
</evidence>
<evidence type="ECO:0000259" key="7">
    <source>
        <dbReference type="PROSITE" id="PS51767"/>
    </source>
</evidence>
<sequence>MKLLIFALVCIQLSQCFHKGKSVRDILKERGELKRFLETHKYDPALKYQHLFPGYQSEDANEPLVNFMDNFYYGSITIGNPPQSFTVLFDTGSSNLWVPSIFCSSPACENHPRYNPRQSSTFSTNRQSFGIAYGSGSLTGFFGFDTVNVAGISIPQQEFGLSQNEPGTTFYYAKYDGILGLSYPALSAGGATPVFDGMMQNNLVSSPVFSVYLGRQPNSQYGGEVTFGGIDNSLYTGEIVWVPVLQELYWLIPMQGVLLNGQPIFCTQGCQAMVDTGTSLLTAPSEELEQLMQYIGASRNQYGEYTVNCNDVANLPSMTFVINGVDLTIPASAYIQQSYGQCLVAFEPTYLPAPTRSGPFWILGDVFLREFYSIYDRGNNRMGFAKAA</sequence>
<protein>
    <recommendedName>
        <fullName evidence="7">Peptidase A1 domain-containing protein</fullName>
    </recommendedName>
</protein>
<dbReference type="EMBL" id="BEZZ01000327">
    <property type="protein sequence ID" value="GCC30846.1"/>
    <property type="molecule type" value="Genomic_DNA"/>
</dbReference>
<feature type="disulfide bond" evidence="4">
    <location>
        <begin position="103"/>
        <end position="108"/>
    </location>
</feature>
<feature type="chain" id="PRO_5019137199" description="Peptidase A1 domain-containing protein" evidence="6">
    <location>
        <begin position="17"/>
        <end position="388"/>
    </location>
</feature>
<keyword evidence="5" id="KW-0645">Protease</keyword>
<feature type="active site" evidence="3">
    <location>
        <position position="90"/>
    </location>
</feature>
<dbReference type="InterPro" id="IPR001461">
    <property type="entry name" value="Aspartic_peptidase_A1"/>
</dbReference>
<dbReference type="Proteomes" id="UP000287033">
    <property type="component" value="Unassembled WGS sequence"/>
</dbReference>
<dbReference type="OrthoDB" id="771136at2759"/>
<dbReference type="SUPFAM" id="SSF50630">
    <property type="entry name" value="Acid proteases"/>
    <property type="match status" value="1"/>
</dbReference>
<dbReference type="Pfam" id="PF00026">
    <property type="entry name" value="Asp"/>
    <property type="match status" value="1"/>
</dbReference>
<dbReference type="InterPro" id="IPR001969">
    <property type="entry name" value="Aspartic_peptidase_AS"/>
</dbReference>
<evidence type="ECO:0000256" key="1">
    <source>
        <dbReference type="ARBA" id="ARBA00007447"/>
    </source>
</evidence>
<dbReference type="InterPro" id="IPR021109">
    <property type="entry name" value="Peptidase_aspartic_dom_sf"/>
</dbReference>